<dbReference type="PROSITE" id="PS51060">
    <property type="entry name" value="PARP_ALPHA_HD"/>
    <property type="match status" value="1"/>
</dbReference>
<comment type="similarity">
    <text evidence="13">Belongs to the ARTD/PARP family.</text>
</comment>
<keyword evidence="22" id="KW-1185">Reference proteome</keyword>
<dbReference type="Gene3D" id="2.20.140.10">
    <property type="entry name" value="WGR domain"/>
    <property type="match status" value="1"/>
</dbReference>
<evidence type="ECO:0000256" key="6">
    <source>
        <dbReference type="ARBA" id="ARBA00022737"/>
    </source>
</evidence>
<comment type="subcellular location">
    <subcellularLocation>
        <location evidence="1">Nucleus</location>
    </subcellularLocation>
</comment>
<evidence type="ECO:0000256" key="11">
    <source>
        <dbReference type="ARBA" id="ARBA00023125"/>
    </source>
</evidence>
<feature type="compositionally biased region" description="Basic and acidic residues" evidence="16">
    <location>
        <begin position="18"/>
        <end position="31"/>
    </location>
</feature>
<evidence type="ECO:0000256" key="8">
    <source>
        <dbReference type="ARBA" id="ARBA00022771"/>
    </source>
</evidence>
<sequence>MSESKRRRKAPPSTNDQDTAKNGEPVKKAKLDSNGARPTNASPGPKPVTWERESGKSTWTKYSADQVGGIIEAFKAGKPDVDIKDGKSEVTVIFERMVQRNKKTGWEIRTRCALVDGSVDPDEYTWEYEGAKGKWTEYSKPIVYLFEAAYMVGLSSIKFKDDKKELILDLAKKVQTTKTGRGVKNVHRIKASDAISKVQPKAMTADKITAIANKKVKKEAEAENGDVKSFVFCGKAPVDSFCTIKDSTHVFTQGDDIWDVMLNQTNVMNNNNKFYLIQLLEDNRAKKYYVWQRWGRVGFSGQNNLVTCGPDLEEAKRVFSKKFTDKTKNNWGNRHNFQKVPGKYDLLIMDYNADKEEKDEVDAPVKEEKPVLESKLDKRIQNLIELICSVQAMEEMLKEMHYDTRKAPLGKLTTNQIKAGYEALKEIDTCIRNSDFGSKLVKACDEFYTRIPHCFGMKRPPLIRTAEDVKIKLDLLEALGDIQIAVKALKEEEEEESLEHPIDKHYKTLHCALEPLDHEHNDFQMISKYLKNTHATTHNQYDMELLDVFALEHKKKDFTDVGNRMLLWHGSRLTNWVGILSQGLRIAPPEAPVTGYMFGKGVYFADMSSKSANYCFATRSKNVGILLLSEVSLGKSNELLAADYNADKLPSDCQSVKGMGRVGPDPNDTFTMPDGVTVPFGKTTETGVVNPRGYTLNYNEYIVYNTNQVRMRYLVKVKFNFK</sequence>
<name>A0A2B4SRC1_STYPI</name>
<evidence type="ECO:0000256" key="16">
    <source>
        <dbReference type="SAM" id="MobiDB-lite"/>
    </source>
</evidence>
<dbReference type="InterPro" id="IPR037197">
    <property type="entry name" value="WWE_dom_sf"/>
</dbReference>
<keyword evidence="11" id="KW-0238">DNA-binding</keyword>
<dbReference type="EC" id="2.4.2.-" evidence="15"/>
<dbReference type="SUPFAM" id="SSF47587">
    <property type="entry name" value="Domain of poly(ADP-ribose) polymerase"/>
    <property type="match status" value="1"/>
</dbReference>
<dbReference type="EMBL" id="LSMT01000036">
    <property type="protein sequence ID" value="PFX31420.1"/>
    <property type="molecule type" value="Genomic_DNA"/>
</dbReference>
<evidence type="ECO:0000256" key="13">
    <source>
        <dbReference type="ARBA" id="ARBA00024347"/>
    </source>
</evidence>
<evidence type="ECO:0000259" key="19">
    <source>
        <dbReference type="PROSITE" id="PS51060"/>
    </source>
</evidence>
<dbReference type="CDD" id="cd01437">
    <property type="entry name" value="parp_like"/>
    <property type="match status" value="1"/>
</dbReference>
<evidence type="ECO:0000256" key="7">
    <source>
        <dbReference type="ARBA" id="ARBA00022765"/>
    </source>
</evidence>
<feature type="domain" description="WWE" evidence="17">
    <location>
        <begin position="112"/>
        <end position="188"/>
    </location>
</feature>
<dbReference type="GO" id="GO:0005730">
    <property type="term" value="C:nucleolus"/>
    <property type="evidence" value="ECO:0007669"/>
    <property type="project" value="TreeGrafter"/>
</dbReference>
<gene>
    <name evidence="21" type="primary">Parp2</name>
    <name evidence="21" type="ORF">AWC38_SpisGene3779</name>
</gene>
<dbReference type="GO" id="GO:0006302">
    <property type="term" value="P:double-strand break repair"/>
    <property type="evidence" value="ECO:0007669"/>
    <property type="project" value="TreeGrafter"/>
</dbReference>
<dbReference type="Pfam" id="PF00644">
    <property type="entry name" value="PARP"/>
    <property type="match status" value="1"/>
</dbReference>
<evidence type="ECO:0000256" key="14">
    <source>
        <dbReference type="ARBA" id="ARBA00033987"/>
    </source>
</evidence>
<evidence type="ECO:0000259" key="20">
    <source>
        <dbReference type="PROSITE" id="PS51977"/>
    </source>
</evidence>
<reference evidence="22" key="1">
    <citation type="journal article" date="2017" name="bioRxiv">
        <title>Comparative analysis of the genomes of Stylophora pistillata and Acropora digitifera provides evidence for extensive differences between species of corals.</title>
        <authorList>
            <person name="Voolstra C.R."/>
            <person name="Li Y."/>
            <person name="Liew Y.J."/>
            <person name="Baumgarten S."/>
            <person name="Zoccola D."/>
            <person name="Flot J.-F."/>
            <person name="Tambutte S."/>
            <person name="Allemand D."/>
            <person name="Aranda M."/>
        </authorList>
    </citation>
    <scope>NUCLEOTIDE SEQUENCE [LARGE SCALE GENOMIC DNA]</scope>
</reference>
<dbReference type="InterPro" id="IPR012317">
    <property type="entry name" value="Poly(ADP-ribose)pol_cat_dom"/>
</dbReference>
<dbReference type="GO" id="GO:1990404">
    <property type="term" value="F:NAD+-protein mono-ADP-ribosyltransferase activity"/>
    <property type="evidence" value="ECO:0007669"/>
    <property type="project" value="TreeGrafter"/>
</dbReference>
<evidence type="ECO:0000256" key="10">
    <source>
        <dbReference type="ARBA" id="ARBA00023027"/>
    </source>
</evidence>
<dbReference type="GO" id="GO:0003950">
    <property type="term" value="F:NAD+ poly-ADP-ribosyltransferase activity"/>
    <property type="evidence" value="ECO:0007669"/>
    <property type="project" value="UniProtKB-UniRule"/>
</dbReference>
<dbReference type="InterPro" id="IPR004170">
    <property type="entry name" value="WWE_dom"/>
</dbReference>
<feature type="domain" description="PARP catalytic" evidence="18">
    <location>
        <begin position="500"/>
        <end position="722"/>
    </location>
</feature>
<dbReference type="SUPFAM" id="SSF56399">
    <property type="entry name" value="ADP-ribosylation"/>
    <property type="match status" value="1"/>
</dbReference>
<dbReference type="PANTHER" id="PTHR10459">
    <property type="entry name" value="DNA LIGASE"/>
    <property type="match status" value="1"/>
</dbReference>
<evidence type="ECO:0000256" key="12">
    <source>
        <dbReference type="ARBA" id="ARBA00023242"/>
    </source>
</evidence>
<keyword evidence="6" id="KW-0677">Repeat</keyword>
<keyword evidence="8" id="KW-0863">Zinc-finger</keyword>
<dbReference type="AlphaFoldDB" id="A0A2B4SRC1"/>
<dbReference type="OrthoDB" id="429950at2759"/>
<dbReference type="PROSITE" id="PS51977">
    <property type="entry name" value="WGR"/>
    <property type="match status" value="1"/>
</dbReference>
<evidence type="ECO:0000256" key="9">
    <source>
        <dbReference type="ARBA" id="ARBA00022833"/>
    </source>
</evidence>
<dbReference type="CDD" id="cd08003">
    <property type="entry name" value="WGR_PARP2_like"/>
    <property type="match status" value="1"/>
</dbReference>
<dbReference type="PROSITE" id="PS51059">
    <property type="entry name" value="PARP_CATALYTIC"/>
    <property type="match status" value="1"/>
</dbReference>
<organism evidence="21 22">
    <name type="scientific">Stylophora pistillata</name>
    <name type="common">Smooth cauliflower coral</name>
    <dbReference type="NCBI Taxonomy" id="50429"/>
    <lineage>
        <taxon>Eukaryota</taxon>
        <taxon>Metazoa</taxon>
        <taxon>Cnidaria</taxon>
        <taxon>Anthozoa</taxon>
        <taxon>Hexacorallia</taxon>
        <taxon>Scleractinia</taxon>
        <taxon>Astrocoeniina</taxon>
        <taxon>Pocilloporidae</taxon>
        <taxon>Stylophora</taxon>
    </lineage>
</organism>
<dbReference type="GO" id="GO:0008270">
    <property type="term" value="F:zinc ion binding"/>
    <property type="evidence" value="ECO:0007669"/>
    <property type="project" value="UniProtKB-KW"/>
</dbReference>
<evidence type="ECO:0000256" key="4">
    <source>
        <dbReference type="ARBA" id="ARBA00022695"/>
    </source>
</evidence>
<dbReference type="Proteomes" id="UP000225706">
    <property type="component" value="Unassembled WGS sequence"/>
</dbReference>
<dbReference type="GO" id="GO:0003677">
    <property type="term" value="F:DNA binding"/>
    <property type="evidence" value="ECO:0007669"/>
    <property type="project" value="UniProtKB-KW"/>
</dbReference>
<feature type="domain" description="WGR" evidence="20">
    <location>
        <begin position="247"/>
        <end position="344"/>
    </location>
</feature>
<evidence type="ECO:0000313" key="22">
    <source>
        <dbReference type="Proteomes" id="UP000225706"/>
    </source>
</evidence>
<dbReference type="InterPro" id="IPR050800">
    <property type="entry name" value="ARTD/PARP"/>
</dbReference>
<dbReference type="FunFam" id="3.90.228.10:FF:000002">
    <property type="entry name" value="Poly [ADP-ribose] polymerase"/>
    <property type="match status" value="1"/>
</dbReference>
<dbReference type="SUPFAM" id="SSF142921">
    <property type="entry name" value="WGR domain-like"/>
    <property type="match status" value="1"/>
</dbReference>
<evidence type="ECO:0000256" key="5">
    <source>
        <dbReference type="ARBA" id="ARBA00022723"/>
    </source>
</evidence>
<keyword evidence="2 15" id="KW-0328">Glycosyltransferase</keyword>
<dbReference type="Gene3D" id="1.20.142.10">
    <property type="entry name" value="Poly(ADP-ribose) polymerase, regulatory domain"/>
    <property type="match status" value="1"/>
</dbReference>
<dbReference type="GO" id="GO:0070212">
    <property type="term" value="P:protein poly-ADP-ribosylation"/>
    <property type="evidence" value="ECO:0007669"/>
    <property type="project" value="TreeGrafter"/>
</dbReference>
<dbReference type="PANTHER" id="PTHR10459:SF60">
    <property type="entry name" value="POLY [ADP-RIBOSE] POLYMERASE 2"/>
    <property type="match status" value="1"/>
</dbReference>
<evidence type="ECO:0000256" key="1">
    <source>
        <dbReference type="ARBA" id="ARBA00004123"/>
    </source>
</evidence>
<dbReference type="Pfam" id="PF02877">
    <property type="entry name" value="PARP_reg"/>
    <property type="match status" value="1"/>
</dbReference>
<evidence type="ECO:0000259" key="17">
    <source>
        <dbReference type="PROSITE" id="PS50918"/>
    </source>
</evidence>
<evidence type="ECO:0000256" key="2">
    <source>
        <dbReference type="ARBA" id="ARBA00022676"/>
    </source>
</evidence>
<comment type="catalytic activity">
    <reaction evidence="14">
        <text>NAD(+) + (ADP-D-ribosyl)n-acceptor = nicotinamide + (ADP-D-ribosyl)n+1-acceptor + H(+).</text>
        <dbReference type="EC" id="2.4.2.30"/>
    </reaction>
</comment>
<dbReference type="Gene3D" id="3.90.228.10">
    <property type="match status" value="1"/>
</dbReference>
<dbReference type="STRING" id="50429.A0A2B4SRC1"/>
<dbReference type="FunFam" id="2.20.140.10:FF:000001">
    <property type="entry name" value="Poly [ADP-ribose] polymerase"/>
    <property type="match status" value="1"/>
</dbReference>
<evidence type="ECO:0000256" key="15">
    <source>
        <dbReference type="RuleBase" id="RU362114"/>
    </source>
</evidence>
<feature type="compositionally biased region" description="Basic residues" evidence="16">
    <location>
        <begin position="1"/>
        <end position="10"/>
    </location>
</feature>
<feature type="domain" description="PARP alpha-helical" evidence="19">
    <location>
        <begin position="373"/>
        <end position="490"/>
    </location>
</feature>
<keyword evidence="4" id="KW-0548">Nucleotidyltransferase</keyword>
<accession>A0A2B4SRC1</accession>
<dbReference type="InterPro" id="IPR004102">
    <property type="entry name" value="Poly(ADP-ribose)pol_reg_dom"/>
</dbReference>
<evidence type="ECO:0000259" key="18">
    <source>
        <dbReference type="PROSITE" id="PS51059"/>
    </source>
</evidence>
<keyword evidence="10 15" id="KW-0520">NAD</keyword>
<dbReference type="FunFam" id="1.20.142.10:FF:000001">
    <property type="entry name" value="Poly [ADP-ribose] polymerase"/>
    <property type="match status" value="1"/>
</dbReference>
<dbReference type="SMART" id="SM00773">
    <property type="entry name" value="WGR"/>
    <property type="match status" value="1"/>
</dbReference>
<dbReference type="SUPFAM" id="SSF117839">
    <property type="entry name" value="WWE domain"/>
    <property type="match status" value="2"/>
</dbReference>
<keyword evidence="3 15" id="KW-0808">Transferase</keyword>
<feature type="region of interest" description="Disordered" evidence="16">
    <location>
        <begin position="1"/>
        <end position="57"/>
    </location>
</feature>
<feature type="domain" description="WWE" evidence="17">
    <location>
        <begin position="35"/>
        <end position="111"/>
    </location>
</feature>
<dbReference type="GO" id="GO:0016779">
    <property type="term" value="F:nucleotidyltransferase activity"/>
    <property type="evidence" value="ECO:0007669"/>
    <property type="project" value="UniProtKB-KW"/>
</dbReference>
<keyword evidence="9" id="KW-0862">Zinc</keyword>
<dbReference type="PROSITE" id="PS50918">
    <property type="entry name" value="WWE"/>
    <property type="match status" value="2"/>
</dbReference>
<keyword evidence="12" id="KW-0539">Nucleus</keyword>
<dbReference type="Gene3D" id="3.30.720.50">
    <property type="match status" value="2"/>
</dbReference>
<protein>
    <recommendedName>
        <fullName evidence="15">Poly [ADP-ribose] polymerase</fullName>
        <shortName evidence="15">PARP</shortName>
        <ecNumber evidence="15">2.4.2.-</ecNumber>
    </recommendedName>
</protein>
<evidence type="ECO:0000256" key="3">
    <source>
        <dbReference type="ARBA" id="ARBA00022679"/>
    </source>
</evidence>
<proteinExistence type="inferred from homology"/>
<keyword evidence="7" id="KW-0013">ADP-ribosylation</keyword>
<dbReference type="Pfam" id="PF02825">
    <property type="entry name" value="WWE"/>
    <property type="match status" value="2"/>
</dbReference>
<dbReference type="InterPro" id="IPR036930">
    <property type="entry name" value="WGR_dom_sf"/>
</dbReference>
<dbReference type="InterPro" id="IPR008893">
    <property type="entry name" value="WGR_domain"/>
</dbReference>
<comment type="caution">
    <text evidence="21">The sequence shown here is derived from an EMBL/GenBank/DDBJ whole genome shotgun (WGS) entry which is preliminary data.</text>
</comment>
<dbReference type="InterPro" id="IPR036616">
    <property type="entry name" value="Poly(ADP-ribose)pol_reg_dom_sf"/>
</dbReference>
<keyword evidence="5" id="KW-0479">Metal-binding</keyword>
<evidence type="ECO:0000313" key="21">
    <source>
        <dbReference type="EMBL" id="PFX31420.1"/>
    </source>
</evidence>
<dbReference type="Pfam" id="PF05406">
    <property type="entry name" value="WGR"/>
    <property type="match status" value="1"/>
</dbReference>